<evidence type="ECO:0000313" key="2">
    <source>
        <dbReference type="EMBL" id="CAB4655659.1"/>
    </source>
</evidence>
<dbReference type="EMBL" id="CAFBRB010000009">
    <property type="protein sequence ID" value="CAB5071618.1"/>
    <property type="molecule type" value="Genomic_DNA"/>
</dbReference>
<evidence type="ECO:0000259" key="1">
    <source>
        <dbReference type="Pfam" id="PF00266"/>
    </source>
</evidence>
<evidence type="ECO:0000313" key="4">
    <source>
        <dbReference type="EMBL" id="CAB5071618.1"/>
    </source>
</evidence>
<dbReference type="AlphaFoldDB" id="A0A6J6L5F1"/>
<gene>
    <name evidence="2" type="ORF">UFOPK2254_00417</name>
    <name evidence="3" type="ORF">UFOPK3241_00366</name>
    <name evidence="4" type="ORF">UFOPK4401_00188</name>
</gene>
<reference evidence="2" key="1">
    <citation type="submission" date="2020-05" db="EMBL/GenBank/DDBJ databases">
        <authorList>
            <person name="Chiriac C."/>
            <person name="Salcher M."/>
            <person name="Ghai R."/>
            <person name="Kavagutti S V."/>
        </authorList>
    </citation>
    <scope>NUCLEOTIDE SEQUENCE</scope>
</reference>
<dbReference type="InterPro" id="IPR011340">
    <property type="entry name" value="Cys_dSase-rel"/>
</dbReference>
<dbReference type="PANTHER" id="PTHR43586:SF21">
    <property type="entry name" value="PYRIDOXAL PHOSPHATE (PLP)-DEPENDENT ASPARTATE AMINOTRANSFERASE SUPERFAMILY"/>
    <property type="match status" value="1"/>
</dbReference>
<dbReference type="Pfam" id="PF00266">
    <property type="entry name" value="Aminotran_5"/>
    <property type="match status" value="1"/>
</dbReference>
<dbReference type="InterPro" id="IPR015422">
    <property type="entry name" value="PyrdxlP-dep_Trfase_small"/>
</dbReference>
<accession>A0A6J6L5F1</accession>
<dbReference type="EMBL" id="CAFAZX010000012">
    <property type="protein sequence ID" value="CAB4841006.1"/>
    <property type="molecule type" value="Genomic_DNA"/>
</dbReference>
<dbReference type="Gene3D" id="3.90.1150.10">
    <property type="entry name" value="Aspartate Aminotransferase, domain 1"/>
    <property type="match status" value="1"/>
</dbReference>
<dbReference type="SUPFAM" id="SSF53383">
    <property type="entry name" value="PLP-dependent transferases"/>
    <property type="match status" value="1"/>
</dbReference>
<organism evidence="2">
    <name type="scientific">freshwater metagenome</name>
    <dbReference type="NCBI Taxonomy" id="449393"/>
    <lineage>
        <taxon>unclassified sequences</taxon>
        <taxon>metagenomes</taxon>
        <taxon>ecological metagenomes</taxon>
    </lineage>
</organism>
<name>A0A6J6L5F1_9ZZZZ</name>
<dbReference type="InterPro" id="IPR000192">
    <property type="entry name" value="Aminotrans_V_dom"/>
</dbReference>
<dbReference type="EMBL" id="CAEZWO010000027">
    <property type="protein sequence ID" value="CAB4655659.1"/>
    <property type="molecule type" value="Genomic_DNA"/>
</dbReference>
<dbReference type="Gene3D" id="3.40.640.10">
    <property type="entry name" value="Type I PLP-dependent aspartate aminotransferase-like (Major domain)"/>
    <property type="match status" value="1"/>
</dbReference>
<dbReference type="NCBIfam" id="TIGR01976">
    <property type="entry name" value="am_tr_V_VC1184"/>
    <property type="match status" value="1"/>
</dbReference>
<evidence type="ECO:0000313" key="3">
    <source>
        <dbReference type="EMBL" id="CAB4841006.1"/>
    </source>
</evidence>
<proteinExistence type="predicted"/>
<dbReference type="PANTHER" id="PTHR43586">
    <property type="entry name" value="CYSTEINE DESULFURASE"/>
    <property type="match status" value="1"/>
</dbReference>
<feature type="domain" description="Aminotransferase class V" evidence="1">
    <location>
        <begin position="22"/>
        <end position="391"/>
    </location>
</feature>
<protein>
    <submittedName>
        <fullName evidence="2">Unannotated protein</fullName>
    </submittedName>
</protein>
<sequence>MTFNVERIRNEFPALLSGVAHFDGPGGSQVPTSVAQAVAQTLMSPISNRGVVTQSEKNAEAIVLAFRSAVADLVDCDPRGVIYGRSWTQLSYDISRALAKGWGPGDEIVVSRLEHDSNLRPWIQAAESAGAMVRWAEMDTSTGELPLASVQAVISSKTKLVAVTGASNILGTRPDIKAIGEAAHAVGALFVVDGVHLTPHAPISVKEIGADFFGFSPYKLLGPHCGVVVADPALLQKVKNDKLLPSTMEVPERFEFGTLPYEIMAGVTAAIDFVADMLEQSSGTRRERIVASMTAVEEYEAELFEYMESEIKKLPGVTTYGHALHRTPTIYFNVDGVEPAAMYRHLATLKVNAPASNFYSIEASRALGLGDAGAVRAGLAPYSTKSEIDRLIAGINSFKA</sequence>
<dbReference type="InterPro" id="IPR015424">
    <property type="entry name" value="PyrdxlP-dep_Trfase"/>
</dbReference>
<dbReference type="InterPro" id="IPR015421">
    <property type="entry name" value="PyrdxlP-dep_Trfase_major"/>
</dbReference>